<protein>
    <recommendedName>
        <fullName evidence="3">Histidinol-phosphatase</fullName>
    </recommendedName>
</protein>
<gene>
    <name evidence="1" type="ORF">O9H85_18610</name>
</gene>
<organism evidence="1 2">
    <name type="scientific">Paenibacillus gyeongsangnamensis</name>
    <dbReference type="NCBI Taxonomy" id="3388067"/>
    <lineage>
        <taxon>Bacteria</taxon>
        <taxon>Bacillati</taxon>
        <taxon>Bacillota</taxon>
        <taxon>Bacilli</taxon>
        <taxon>Bacillales</taxon>
        <taxon>Paenibacillaceae</taxon>
        <taxon>Paenibacillus</taxon>
    </lineage>
</organism>
<proteinExistence type="predicted"/>
<evidence type="ECO:0008006" key="3">
    <source>
        <dbReference type="Google" id="ProtNLM"/>
    </source>
</evidence>
<name>A0ABT4QBY3_9BACL</name>
<dbReference type="RefSeq" id="WP_269882926.1">
    <property type="nucleotide sequence ID" value="NZ_JAQAGZ010000012.1"/>
</dbReference>
<comment type="caution">
    <text evidence="1">The sequence shown here is derived from an EMBL/GenBank/DDBJ whole genome shotgun (WGS) entry which is preliminary data.</text>
</comment>
<keyword evidence="2" id="KW-1185">Reference proteome</keyword>
<dbReference type="Gene3D" id="3.20.20.140">
    <property type="entry name" value="Metal-dependent hydrolases"/>
    <property type="match status" value="1"/>
</dbReference>
<dbReference type="InterPro" id="IPR016195">
    <property type="entry name" value="Pol/histidinol_Pase-like"/>
</dbReference>
<evidence type="ECO:0000313" key="2">
    <source>
        <dbReference type="Proteomes" id="UP001527882"/>
    </source>
</evidence>
<dbReference type="EMBL" id="JAQAGZ010000012">
    <property type="protein sequence ID" value="MCZ8514397.1"/>
    <property type="molecule type" value="Genomic_DNA"/>
</dbReference>
<sequence>MKQEVGEFASKLGKPVVTGSDSHHPLQYGCVYNTFAQDCLTINELKQAILSGSYTIHISDSLPLRVKAAKAIKKVLKENLQMSLQTVSL</sequence>
<dbReference type="SUPFAM" id="SSF89550">
    <property type="entry name" value="PHP domain-like"/>
    <property type="match status" value="1"/>
</dbReference>
<evidence type="ECO:0000313" key="1">
    <source>
        <dbReference type="EMBL" id="MCZ8514397.1"/>
    </source>
</evidence>
<reference evidence="1 2" key="1">
    <citation type="submission" date="2022-12" db="EMBL/GenBank/DDBJ databases">
        <title>Draft genome sequence of Paenibacillus sp. dW9.</title>
        <authorList>
            <person name="Choi E.-W."/>
            <person name="Kim D.-U."/>
        </authorList>
    </citation>
    <scope>NUCLEOTIDE SEQUENCE [LARGE SCALE GENOMIC DNA]</scope>
    <source>
        <strain evidence="2">dW9</strain>
    </source>
</reference>
<dbReference type="Proteomes" id="UP001527882">
    <property type="component" value="Unassembled WGS sequence"/>
</dbReference>
<accession>A0ABT4QBY3</accession>
<dbReference type="Pfam" id="PF13263">
    <property type="entry name" value="PHP_C"/>
    <property type="match status" value="1"/>
</dbReference>